<dbReference type="RefSeq" id="WP_345926417.1">
    <property type="nucleotide sequence ID" value="NZ_JBDIVF010000003.1"/>
</dbReference>
<keyword evidence="1" id="KW-0472">Membrane</keyword>
<dbReference type="CDD" id="cd14789">
    <property type="entry name" value="Tiki"/>
    <property type="match status" value="1"/>
</dbReference>
<dbReference type="PANTHER" id="PTHR40590">
    <property type="entry name" value="CYTOPLASMIC PROTEIN-RELATED"/>
    <property type="match status" value="1"/>
</dbReference>
<dbReference type="EMBL" id="JBEWLZ010000001">
    <property type="protein sequence ID" value="MET1488363.1"/>
    <property type="molecule type" value="Genomic_DNA"/>
</dbReference>
<dbReference type="InterPro" id="IPR047111">
    <property type="entry name" value="YbaP-like"/>
</dbReference>
<dbReference type="Proteomes" id="UP001548590">
    <property type="component" value="Unassembled WGS sequence"/>
</dbReference>
<accession>A0ABV2CKH4</accession>
<keyword evidence="1" id="KW-1133">Transmembrane helix</keyword>
<evidence type="ECO:0000313" key="3">
    <source>
        <dbReference type="Proteomes" id="UP001548590"/>
    </source>
</evidence>
<dbReference type="InterPro" id="IPR002816">
    <property type="entry name" value="TraB/PrgY/GumN_fam"/>
</dbReference>
<evidence type="ECO:0000256" key="1">
    <source>
        <dbReference type="SAM" id="Phobius"/>
    </source>
</evidence>
<keyword evidence="1" id="KW-0812">Transmembrane</keyword>
<proteinExistence type="predicted"/>
<sequence>MPLIVRRLVLAVILLMLACRAFAGSPLMLWEVSGKGSTVYLFGSIHVCTAACFPLSPSVLARLDASDALIVELDAERRASRQRLLDAGRLPPGKTLSGMLKPAERERLAGVLGSLGVPAAAVEGFRPWMAGLVISVQAAAQAGFDAGLGIDVSLMARSRKQGKMLIELESADRQVRALSSGSDAEQIEALNRLLEQVASGKMPAMLADLLQAWKTGDAASLAGMVRDDLPDDSEQSKELLLHRNHEMARSIVARAQRGGKYFAVIGAAHLVGQSGVPTLLAQQGFKVVQVRDGE</sequence>
<organism evidence="2 3">
    <name type="scientific">Uliginosibacterium paludis</name>
    <dbReference type="NCBI Taxonomy" id="1615952"/>
    <lineage>
        <taxon>Bacteria</taxon>
        <taxon>Pseudomonadati</taxon>
        <taxon>Pseudomonadota</taxon>
        <taxon>Betaproteobacteria</taxon>
        <taxon>Rhodocyclales</taxon>
        <taxon>Zoogloeaceae</taxon>
        <taxon>Uliginosibacterium</taxon>
    </lineage>
</organism>
<comment type="caution">
    <text evidence="2">The sequence shown here is derived from an EMBL/GenBank/DDBJ whole genome shotgun (WGS) entry which is preliminary data.</text>
</comment>
<evidence type="ECO:0000313" key="2">
    <source>
        <dbReference type="EMBL" id="MET1488363.1"/>
    </source>
</evidence>
<name>A0ABV2CKH4_9RHOO</name>
<keyword evidence="3" id="KW-1185">Reference proteome</keyword>
<protein>
    <submittedName>
        <fullName evidence="2">TraB/GumN family protein</fullName>
    </submittedName>
</protein>
<reference evidence="2 3" key="1">
    <citation type="submission" date="2024-07" db="EMBL/GenBank/DDBJ databases">
        <title>Uliginosibacterium paludis KCTC:42655.</title>
        <authorList>
            <person name="Kim M.K."/>
        </authorList>
    </citation>
    <scope>NUCLEOTIDE SEQUENCE [LARGE SCALE GENOMIC DNA]</scope>
    <source>
        <strain evidence="2 3">KCTC 42655</strain>
    </source>
</reference>
<gene>
    <name evidence="2" type="ORF">ABVT11_00890</name>
</gene>
<dbReference type="PROSITE" id="PS51257">
    <property type="entry name" value="PROKAR_LIPOPROTEIN"/>
    <property type="match status" value="1"/>
</dbReference>
<feature type="transmembrane region" description="Helical" evidence="1">
    <location>
        <begin position="39"/>
        <end position="60"/>
    </location>
</feature>
<dbReference type="Pfam" id="PF01963">
    <property type="entry name" value="TraB_PrgY_gumN"/>
    <property type="match status" value="1"/>
</dbReference>
<dbReference type="PANTHER" id="PTHR40590:SF1">
    <property type="entry name" value="CYTOPLASMIC PROTEIN"/>
    <property type="match status" value="1"/>
</dbReference>